<gene>
    <name evidence="1" type="ORF">SAMN04488690_1086</name>
</gene>
<dbReference type="GO" id="GO:0019748">
    <property type="term" value="P:secondary metabolic process"/>
    <property type="evidence" value="ECO:0007669"/>
    <property type="project" value="InterPro"/>
</dbReference>
<dbReference type="NCBIfam" id="NF012171">
    <property type="entry name" value="APH_6"/>
    <property type="match status" value="1"/>
</dbReference>
<evidence type="ECO:0000313" key="1">
    <source>
        <dbReference type="EMBL" id="SLM23394.1"/>
    </source>
</evidence>
<dbReference type="Proteomes" id="UP000191133">
    <property type="component" value="Unassembled WGS sequence"/>
</dbReference>
<dbReference type="InterPro" id="IPR011009">
    <property type="entry name" value="Kinase-like_dom_sf"/>
</dbReference>
<dbReference type="AlphaFoldDB" id="A0A1W1GVX3"/>
<organism evidence="1 2">
    <name type="scientific">Stenotrophomonas indicatrix</name>
    <dbReference type="NCBI Taxonomy" id="2045451"/>
    <lineage>
        <taxon>Bacteria</taxon>
        <taxon>Pseudomonadati</taxon>
        <taxon>Pseudomonadota</taxon>
        <taxon>Gammaproteobacteria</taxon>
        <taxon>Lysobacterales</taxon>
        <taxon>Lysobacteraceae</taxon>
        <taxon>Stenotrophomonas</taxon>
    </lineage>
</organism>
<dbReference type="GO" id="GO:0016301">
    <property type="term" value="F:kinase activity"/>
    <property type="evidence" value="ECO:0007669"/>
    <property type="project" value="UniProtKB-KW"/>
</dbReference>
<evidence type="ECO:0000313" key="2">
    <source>
        <dbReference type="Proteomes" id="UP000191133"/>
    </source>
</evidence>
<proteinExistence type="predicted"/>
<dbReference type="SUPFAM" id="SSF56112">
    <property type="entry name" value="Protein kinase-like (PK-like)"/>
    <property type="match status" value="1"/>
</dbReference>
<sequence length="270" mass="30442">MSEPYLSRWRLRRDGPSIRTPHARLWPVLTASGEAAMLKVSTETEEQNGHRLLRWWNGDGAARLLAHEGPAILIERAHGDSLRQRSIKGEDDACTMILCQVLQQLHRPRSAPPEDLVCLRRWFADLLQPRAPLPPLLEQCRSLAMALLEDEQEIRPLHGDLHHDNVLDFGARGWLAIDPKRLLGDRAFDYTTMFSNPDLCGPGIHVATRPERFHARVDQVCRLADLERTRLLRWIAASAGLSAVWFRDDGDPADIDEAVAVMALQALAEA</sequence>
<dbReference type="GO" id="GO:0016773">
    <property type="term" value="F:phosphotransferase activity, alcohol group as acceptor"/>
    <property type="evidence" value="ECO:0007669"/>
    <property type="project" value="InterPro"/>
</dbReference>
<dbReference type="NCBIfam" id="NF012160">
    <property type="entry name" value="APH_6_Steno"/>
    <property type="match status" value="1"/>
</dbReference>
<dbReference type="RefSeq" id="WP_080148812.1">
    <property type="nucleotide sequence ID" value="NZ_FWEU01000001.1"/>
</dbReference>
<protein>
    <submittedName>
        <fullName evidence="1">Streptomycin 6-kinase</fullName>
    </submittedName>
</protein>
<dbReference type="Pfam" id="PF04655">
    <property type="entry name" value="APH_6_hur"/>
    <property type="match status" value="1"/>
</dbReference>
<name>A0A1W1GVX3_9GAMM</name>
<accession>A0A1W1GVX3</accession>
<keyword evidence="1" id="KW-0808">Transferase</keyword>
<dbReference type="InterPro" id="IPR006748">
    <property type="entry name" value="NH2Glyco/OHUrea_AB-resist_kin"/>
</dbReference>
<reference evidence="2" key="1">
    <citation type="submission" date="2016-10" db="EMBL/GenBank/DDBJ databases">
        <authorList>
            <person name="Varghese N."/>
        </authorList>
    </citation>
    <scope>NUCLEOTIDE SEQUENCE [LARGE SCALE GENOMIC DNA]</scope>
    <source>
        <strain evidence="2">92MFCol6.1</strain>
    </source>
</reference>
<keyword evidence="1" id="KW-0418">Kinase</keyword>
<dbReference type="EMBL" id="FWEU01000001">
    <property type="protein sequence ID" value="SLM23394.1"/>
    <property type="molecule type" value="Genomic_DNA"/>
</dbReference>